<comment type="subcellular location">
    <subcellularLocation>
        <location evidence="1">Nucleus</location>
    </subcellularLocation>
</comment>
<dbReference type="GO" id="GO:0046983">
    <property type="term" value="F:protein dimerization activity"/>
    <property type="evidence" value="ECO:0007669"/>
    <property type="project" value="InterPro"/>
</dbReference>
<dbReference type="InterPro" id="IPR050142">
    <property type="entry name" value="MADS-box/MEF2_TF"/>
</dbReference>
<reference evidence="8" key="2">
    <citation type="submission" date="2020-08" db="EMBL/GenBank/DDBJ databases">
        <title>Plant Genome Project.</title>
        <authorList>
            <person name="Zhang R.-G."/>
        </authorList>
    </citation>
    <scope>NUCLEOTIDE SEQUENCE</scope>
    <source>
        <strain evidence="8">Huo1</strain>
        <tissue evidence="8">Leaf</tissue>
    </source>
</reference>
<dbReference type="InterPro" id="IPR036879">
    <property type="entry name" value="TF_MADSbox_sf"/>
</dbReference>
<evidence type="ECO:0000259" key="7">
    <source>
        <dbReference type="PROSITE" id="PS51297"/>
    </source>
</evidence>
<evidence type="ECO:0000256" key="4">
    <source>
        <dbReference type="ARBA" id="ARBA00023163"/>
    </source>
</evidence>
<dbReference type="Pfam" id="PF01486">
    <property type="entry name" value="K-box"/>
    <property type="match status" value="1"/>
</dbReference>
<feature type="domain" description="K-box" evidence="7">
    <location>
        <begin position="66"/>
        <end position="158"/>
    </location>
</feature>
<accession>A0A8X8WRG5</accession>
<dbReference type="InterPro" id="IPR002100">
    <property type="entry name" value="TF_MADSbox"/>
</dbReference>
<dbReference type="GO" id="GO:0003700">
    <property type="term" value="F:DNA-binding transcription factor activity"/>
    <property type="evidence" value="ECO:0007669"/>
    <property type="project" value="InterPro"/>
</dbReference>
<reference evidence="8" key="1">
    <citation type="submission" date="2018-01" db="EMBL/GenBank/DDBJ databases">
        <authorList>
            <person name="Mao J.F."/>
        </authorList>
    </citation>
    <scope>NUCLEOTIDE SEQUENCE</scope>
    <source>
        <strain evidence="8">Huo1</strain>
        <tissue evidence="8">Leaf</tissue>
    </source>
</reference>
<feature type="domain" description="MADS-box" evidence="6">
    <location>
        <begin position="1"/>
        <end position="44"/>
    </location>
</feature>
<dbReference type="Proteomes" id="UP000298416">
    <property type="component" value="Unassembled WGS sequence"/>
</dbReference>
<name>A0A8X8WRG5_SALSN</name>
<comment type="caution">
    <text evidence="8">The sequence shown here is derived from an EMBL/GenBank/DDBJ whole genome shotgun (WGS) entry which is preliminary data.</text>
</comment>
<evidence type="ECO:0000256" key="3">
    <source>
        <dbReference type="ARBA" id="ARBA00023125"/>
    </source>
</evidence>
<evidence type="ECO:0000256" key="2">
    <source>
        <dbReference type="ARBA" id="ARBA00023015"/>
    </source>
</evidence>
<keyword evidence="3" id="KW-0238">DNA-binding</keyword>
<dbReference type="Gene3D" id="3.40.1810.10">
    <property type="entry name" value="Transcription factor, MADS-box"/>
    <property type="match status" value="1"/>
</dbReference>
<dbReference type="InterPro" id="IPR002487">
    <property type="entry name" value="TF_Kbox"/>
</dbReference>
<evidence type="ECO:0000259" key="6">
    <source>
        <dbReference type="PROSITE" id="PS50066"/>
    </source>
</evidence>
<keyword evidence="9" id="KW-1185">Reference proteome</keyword>
<sequence>MDSFSMKKDEILKEAKKITRLCDAEVSIILLTTHNFYLYTSPTSSMKKIIDQYQSTVGVNLWSSHYEKMQDELGRLKAENTALKREIMLRRGEEVDCMDIKELCNLEEEMLNAAKIIQTRKVSFASNPNFFSLLLSFLLKKEEVFEQRHGRVMDRDGFNSAAAFAGIVHPANPVPVQQLAHLRIDKGEGSCVTTEAIWRLSILINYGNLMRNIG</sequence>
<gene>
    <name evidence="8" type="ORF">SASPL_141046</name>
</gene>
<evidence type="ECO:0000256" key="1">
    <source>
        <dbReference type="ARBA" id="ARBA00004123"/>
    </source>
</evidence>
<dbReference type="EMBL" id="PNBA02000015">
    <property type="protein sequence ID" value="KAG6399565.1"/>
    <property type="molecule type" value="Genomic_DNA"/>
</dbReference>
<dbReference type="GO" id="GO:0003677">
    <property type="term" value="F:DNA binding"/>
    <property type="evidence" value="ECO:0007669"/>
    <property type="project" value="UniProtKB-KW"/>
</dbReference>
<proteinExistence type="predicted"/>
<evidence type="ECO:0000313" key="8">
    <source>
        <dbReference type="EMBL" id="KAG6399565.1"/>
    </source>
</evidence>
<dbReference type="PROSITE" id="PS51297">
    <property type="entry name" value="K_BOX"/>
    <property type="match status" value="1"/>
</dbReference>
<dbReference type="SUPFAM" id="SSF55455">
    <property type="entry name" value="SRF-like"/>
    <property type="match status" value="1"/>
</dbReference>
<keyword evidence="5" id="KW-0539">Nucleus</keyword>
<keyword evidence="2" id="KW-0805">Transcription regulation</keyword>
<dbReference type="GO" id="GO:0005634">
    <property type="term" value="C:nucleus"/>
    <property type="evidence" value="ECO:0007669"/>
    <property type="project" value="UniProtKB-SubCell"/>
</dbReference>
<dbReference type="PROSITE" id="PS50066">
    <property type="entry name" value="MADS_BOX_2"/>
    <property type="match status" value="1"/>
</dbReference>
<evidence type="ECO:0000256" key="5">
    <source>
        <dbReference type="ARBA" id="ARBA00023242"/>
    </source>
</evidence>
<protein>
    <submittedName>
        <fullName evidence="8">Uncharacterized protein</fullName>
    </submittedName>
</protein>
<keyword evidence="4" id="KW-0804">Transcription</keyword>
<evidence type="ECO:0000313" key="9">
    <source>
        <dbReference type="Proteomes" id="UP000298416"/>
    </source>
</evidence>
<organism evidence="8">
    <name type="scientific">Salvia splendens</name>
    <name type="common">Scarlet sage</name>
    <dbReference type="NCBI Taxonomy" id="180675"/>
    <lineage>
        <taxon>Eukaryota</taxon>
        <taxon>Viridiplantae</taxon>
        <taxon>Streptophyta</taxon>
        <taxon>Embryophyta</taxon>
        <taxon>Tracheophyta</taxon>
        <taxon>Spermatophyta</taxon>
        <taxon>Magnoliopsida</taxon>
        <taxon>eudicotyledons</taxon>
        <taxon>Gunneridae</taxon>
        <taxon>Pentapetalae</taxon>
        <taxon>asterids</taxon>
        <taxon>lamiids</taxon>
        <taxon>Lamiales</taxon>
        <taxon>Lamiaceae</taxon>
        <taxon>Nepetoideae</taxon>
        <taxon>Mentheae</taxon>
        <taxon>Salviinae</taxon>
        <taxon>Salvia</taxon>
        <taxon>Salvia subgen. Calosphace</taxon>
        <taxon>core Calosphace</taxon>
    </lineage>
</organism>
<dbReference type="PANTHER" id="PTHR48019">
    <property type="entry name" value="SERUM RESPONSE FACTOR HOMOLOG"/>
    <property type="match status" value="1"/>
</dbReference>
<dbReference type="AlphaFoldDB" id="A0A8X8WRG5"/>